<reference evidence="5 6" key="1">
    <citation type="submission" date="2016-09" db="EMBL/GenBank/DDBJ databases">
        <title>Pseudonocardia autotrophica DSM535, a candidate organism with high potential of specific P450 cytochromes.</title>
        <authorList>
            <person name="Grumaz C."/>
            <person name="Vainshtein Y."/>
            <person name="Kirstahler P."/>
            <person name="Sohn K."/>
        </authorList>
    </citation>
    <scope>NUCLEOTIDE SEQUENCE [LARGE SCALE GENOMIC DNA]</scope>
    <source>
        <strain evidence="5 6">DSM 535</strain>
    </source>
</reference>
<evidence type="ECO:0000256" key="1">
    <source>
        <dbReference type="ARBA" id="ARBA00008007"/>
    </source>
</evidence>
<gene>
    <name evidence="5" type="ORF">BG845_02608</name>
</gene>
<dbReference type="EMBL" id="MIGB01000012">
    <property type="protein sequence ID" value="OSY40533.1"/>
    <property type="molecule type" value="Genomic_DNA"/>
</dbReference>
<evidence type="ECO:0000313" key="6">
    <source>
        <dbReference type="Proteomes" id="UP000194360"/>
    </source>
</evidence>
<name>A0A1Y2MZC4_PSEAH</name>
<sequence>MDPAHVDNSARRGPIHGSRPAVSGSIPSMTAAAPSPLASLLDLLFPRTCGGCGAGPPGSGGWCPACAESTAGPWSVAVPGAGRVAVAGRYRGPLRRALLAYKERGRRDLAADLAGLLVSPVAVVLPASATRVPGGVRLVPAPSRPAAARARGGDHVLRLCRALEPRLAAAGLPAHTAPLLALARRAGDSVGLDAAARAANLAAALQPAGRGWRTVPPDPPGPGTPVVLVDDVVTTGSTLRACRRVLRGLGCEPVGSVLLADATTRGAVE</sequence>
<comment type="caution">
    <text evidence="5">The sequence shown here is derived from an EMBL/GenBank/DDBJ whole genome shotgun (WGS) entry which is preliminary data.</text>
</comment>
<dbReference type="InterPro" id="IPR000836">
    <property type="entry name" value="PRTase_dom"/>
</dbReference>
<evidence type="ECO:0000313" key="5">
    <source>
        <dbReference type="EMBL" id="OSY40533.1"/>
    </source>
</evidence>
<dbReference type="SUPFAM" id="SSF53271">
    <property type="entry name" value="PRTase-like"/>
    <property type="match status" value="1"/>
</dbReference>
<feature type="compositionally biased region" description="Basic and acidic residues" evidence="2">
    <location>
        <begin position="1"/>
        <end position="10"/>
    </location>
</feature>
<evidence type="ECO:0000256" key="2">
    <source>
        <dbReference type="SAM" id="MobiDB-lite"/>
    </source>
</evidence>
<dbReference type="InterPro" id="IPR051910">
    <property type="entry name" value="ComF/GntX_DNA_util-trans"/>
</dbReference>
<dbReference type="InterPro" id="IPR029057">
    <property type="entry name" value="PRTase-like"/>
</dbReference>
<proteinExistence type="inferred from homology"/>
<evidence type="ECO:0000259" key="3">
    <source>
        <dbReference type="Pfam" id="PF00156"/>
    </source>
</evidence>
<feature type="domain" description="Double zinc ribbon" evidence="4">
    <location>
        <begin position="40"/>
        <end position="70"/>
    </location>
</feature>
<accession>A0A1Y2MZC4</accession>
<dbReference type="PANTHER" id="PTHR47505">
    <property type="entry name" value="DNA UTILIZATION PROTEIN YHGH"/>
    <property type="match status" value="1"/>
</dbReference>
<dbReference type="AlphaFoldDB" id="A0A1Y2MZC4"/>
<dbReference type="Pfam" id="PF00156">
    <property type="entry name" value="Pribosyltran"/>
    <property type="match status" value="1"/>
</dbReference>
<dbReference type="InterPro" id="IPR044005">
    <property type="entry name" value="DZR_2"/>
</dbReference>
<dbReference type="Gene3D" id="3.40.50.2020">
    <property type="match status" value="1"/>
</dbReference>
<keyword evidence="6" id="KW-1185">Reference proteome</keyword>
<evidence type="ECO:0000259" key="4">
    <source>
        <dbReference type="Pfam" id="PF18912"/>
    </source>
</evidence>
<dbReference type="Proteomes" id="UP000194360">
    <property type="component" value="Unassembled WGS sequence"/>
</dbReference>
<dbReference type="PANTHER" id="PTHR47505:SF1">
    <property type="entry name" value="DNA UTILIZATION PROTEIN YHGH"/>
    <property type="match status" value="1"/>
</dbReference>
<organism evidence="5 6">
    <name type="scientific">Pseudonocardia autotrophica</name>
    <name type="common">Amycolata autotrophica</name>
    <name type="synonym">Nocardia autotrophica</name>
    <dbReference type="NCBI Taxonomy" id="2074"/>
    <lineage>
        <taxon>Bacteria</taxon>
        <taxon>Bacillati</taxon>
        <taxon>Actinomycetota</taxon>
        <taxon>Actinomycetes</taxon>
        <taxon>Pseudonocardiales</taxon>
        <taxon>Pseudonocardiaceae</taxon>
        <taxon>Pseudonocardia</taxon>
    </lineage>
</organism>
<dbReference type="STRING" id="2074.BG845_02608"/>
<feature type="region of interest" description="Disordered" evidence="2">
    <location>
        <begin position="1"/>
        <end position="27"/>
    </location>
</feature>
<protein>
    <submittedName>
        <fullName evidence="5">DNA utilization protein GntX</fullName>
    </submittedName>
</protein>
<comment type="similarity">
    <text evidence="1">Belongs to the ComF/GntX family.</text>
</comment>
<dbReference type="Pfam" id="PF18912">
    <property type="entry name" value="DZR_2"/>
    <property type="match status" value="1"/>
</dbReference>
<feature type="domain" description="Phosphoribosyltransferase" evidence="3">
    <location>
        <begin position="223"/>
        <end position="263"/>
    </location>
</feature>